<organism evidence="3 4">
    <name type="scientific">Streptacidiphilus alkalitolerans</name>
    <dbReference type="NCBI Taxonomy" id="3342712"/>
    <lineage>
        <taxon>Bacteria</taxon>
        <taxon>Bacillati</taxon>
        <taxon>Actinomycetota</taxon>
        <taxon>Actinomycetes</taxon>
        <taxon>Kitasatosporales</taxon>
        <taxon>Streptomycetaceae</taxon>
        <taxon>Streptacidiphilus</taxon>
    </lineage>
</organism>
<evidence type="ECO:0000313" key="4">
    <source>
        <dbReference type="Proteomes" id="UP001592530"/>
    </source>
</evidence>
<evidence type="ECO:0000256" key="1">
    <source>
        <dbReference type="ARBA" id="ARBA00023125"/>
    </source>
</evidence>
<keyword evidence="1" id="KW-0238">DNA-binding</keyword>
<dbReference type="PANTHER" id="PTHR46797">
    <property type="entry name" value="HTH-TYPE TRANSCRIPTIONAL REGULATOR"/>
    <property type="match status" value="1"/>
</dbReference>
<gene>
    <name evidence="3" type="ORF">ACEZDB_22915</name>
</gene>
<dbReference type="CDD" id="cd00093">
    <property type="entry name" value="HTH_XRE"/>
    <property type="match status" value="1"/>
</dbReference>
<dbReference type="EMBL" id="JBHEZY010000009">
    <property type="protein sequence ID" value="MFC1433502.1"/>
    <property type="molecule type" value="Genomic_DNA"/>
</dbReference>
<dbReference type="PANTHER" id="PTHR46797:SF1">
    <property type="entry name" value="METHYLPHOSPHONATE SYNTHASE"/>
    <property type="match status" value="1"/>
</dbReference>
<comment type="caution">
    <text evidence="3">The sequence shown here is derived from an EMBL/GenBank/DDBJ whole genome shotgun (WGS) entry which is preliminary data.</text>
</comment>
<dbReference type="Pfam" id="PF01381">
    <property type="entry name" value="HTH_3"/>
    <property type="match status" value="1"/>
</dbReference>
<evidence type="ECO:0000259" key="2">
    <source>
        <dbReference type="PROSITE" id="PS50943"/>
    </source>
</evidence>
<sequence length="106" mass="11364">MDEHAFNAEVGRKIRSARGRAELTQGALARLAGLTRGSITNIESGVQTPPLYRLARIAAALRVEPSDLLPRLEEGARVNELPDHLAEAVASVALAAQQMRSDHGQS</sequence>
<protein>
    <submittedName>
        <fullName evidence="3">Helix-turn-helix domain-containing protein</fullName>
    </submittedName>
</protein>
<proteinExistence type="predicted"/>
<accession>A0ABV6X5Q3</accession>
<dbReference type="PROSITE" id="PS50943">
    <property type="entry name" value="HTH_CROC1"/>
    <property type="match status" value="1"/>
</dbReference>
<dbReference type="InterPro" id="IPR001387">
    <property type="entry name" value="Cro/C1-type_HTH"/>
</dbReference>
<evidence type="ECO:0000313" key="3">
    <source>
        <dbReference type="EMBL" id="MFC1433502.1"/>
    </source>
</evidence>
<reference evidence="3 4" key="1">
    <citation type="submission" date="2024-09" db="EMBL/GenBank/DDBJ databases">
        <authorList>
            <person name="Lee S.D."/>
        </authorList>
    </citation>
    <scope>NUCLEOTIDE SEQUENCE [LARGE SCALE GENOMIC DNA]</scope>
    <source>
        <strain evidence="3 4">N1-3</strain>
    </source>
</reference>
<dbReference type="Gene3D" id="1.10.260.40">
    <property type="entry name" value="lambda repressor-like DNA-binding domains"/>
    <property type="match status" value="1"/>
</dbReference>
<dbReference type="Proteomes" id="UP001592530">
    <property type="component" value="Unassembled WGS sequence"/>
</dbReference>
<feature type="domain" description="HTH cro/C1-type" evidence="2">
    <location>
        <begin position="14"/>
        <end position="68"/>
    </location>
</feature>
<dbReference type="SMART" id="SM00530">
    <property type="entry name" value="HTH_XRE"/>
    <property type="match status" value="1"/>
</dbReference>
<dbReference type="InterPro" id="IPR010982">
    <property type="entry name" value="Lambda_DNA-bd_dom_sf"/>
</dbReference>
<dbReference type="SUPFAM" id="SSF47413">
    <property type="entry name" value="lambda repressor-like DNA-binding domains"/>
    <property type="match status" value="1"/>
</dbReference>
<dbReference type="InterPro" id="IPR050807">
    <property type="entry name" value="TransReg_Diox_bact_type"/>
</dbReference>
<dbReference type="RefSeq" id="WP_380555597.1">
    <property type="nucleotide sequence ID" value="NZ_JBHEZY010000009.1"/>
</dbReference>
<name>A0ABV6X5Q3_9ACTN</name>